<evidence type="ECO:0000313" key="6">
    <source>
        <dbReference type="EMBL" id="SEJ99917.1"/>
    </source>
</evidence>
<feature type="domain" description="HTH lysR-type" evidence="5">
    <location>
        <begin position="1"/>
        <end position="58"/>
    </location>
</feature>
<evidence type="ECO:0000256" key="1">
    <source>
        <dbReference type="ARBA" id="ARBA00009437"/>
    </source>
</evidence>
<dbReference type="InterPro" id="IPR036390">
    <property type="entry name" value="WH_DNA-bd_sf"/>
</dbReference>
<dbReference type="PROSITE" id="PS50931">
    <property type="entry name" value="HTH_LYSR"/>
    <property type="match status" value="1"/>
</dbReference>
<keyword evidence="7" id="KW-1185">Reference proteome</keyword>
<dbReference type="EMBL" id="FNYY01000017">
    <property type="protein sequence ID" value="SEJ99917.1"/>
    <property type="molecule type" value="Genomic_DNA"/>
</dbReference>
<dbReference type="InterPro" id="IPR005119">
    <property type="entry name" value="LysR_subst-bd"/>
</dbReference>
<evidence type="ECO:0000256" key="2">
    <source>
        <dbReference type="ARBA" id="ARBA00023015"/>
    </source>
</evidence>
<name>A0A975WDB7_9RHOB</name>
<protein>
    <submittedName>
        <fullName evidence="6">DNA-binding transcriptional regulator, LysR family</fullName>
    </submittedName>
</protein>
<comment type="caution">
    <text evidence="6">The sequence shown here is derived from an EMBL/GenBank/DDBJ whole genome shotgun (WGS) entry which is preliminary data.</text>
</comment>
<dbReference type="GO" id="GO:0003700">
    <property type="term" value="F:DNA-binding transcription factor activity"/>
    <property type="evidence" value="ECO:0007669"/>
    <property type="project" value="InterPro"/>
</dbReference>
<dbReference type="Proteomes" id="UP000182932">
    <property type="component" value="Unassembled WGS sequence"/>
</dbReference>
<reference evidence="6 7" key="1">
    <citation type="submission" date="2016-10" db="EMBL/GenBank/DDBJ databases">
        <authorList>
            <person name="Varghese N."/>
            <person name="Submissions S."/>
        </authorList>
    </citation>
    <scope>NUCLEOTIDE SEQUENCE [LARGE SCALE GENOMIC DNA]</scope>
    <source>
        <strain evidence="6 7">FF3</strain>
    </source>
</reference>
<dbReference type="RefSeq" id="WP_074838169.1">
    <property type="nucleotide sequence ID" value="NZ_CATLQZ010000021.1"/>
</dbReference>
<comment type="similarity">
    <text evidence="1">Belongs to the LysR transcriptional regulatory family.</text>
</comment>
<dbReference type="PRINTS" id="PR00039">
    <property type="entry name" value="HTHLYSR"/>
</dbReference>
<dbReference type="Pfam" id="PF03466">
    <property type="entry name" value="LysR_substrate"/>
    <property type="match status" value="1"/>
</dbReference>
<dbReference type="GeneID" id="80820081"/>
<dbReference type="PANTHER" id="PTHR30126">
    <property type="entry name" value="HTH-TYPE TRANSCRIPTIONAL REGULATOR"/>
    <property type="match status" value="1"/>
</dbReference>
<dbReference type="InterPro" id="IPR036388">
    <property type="entry name" value="WH-like_DNA-bd_sf"/>
</dbReference>
<keyword evidence="2" id="KW-0805">Transcription regulation</keyword>
<dbReference type="Gene3D" id="1.10.10.10">
    <property type="entry name" value="Winged helix-like DNA-binding domain superfamily/Winged helix DNA-binding domain"/>
    <property type="match status" value="1"/>
</dbReference>
<dbReference type="CDD" id="cd05466">
    <property type="entry name" value="PBP2_LTTR_substrate"/>
    <property type="match status" value="1"/>
</dbReference>
<sequence length="304" mass="34179">MNFKQLEAFYWLSQIQNYRQTAQRLGLTQPAVSARIQSLETDLGKTLIDRNAPAFRLTDQGMEVADFALQFLNLRETMNTRLLDKHKQRLTIGLAGMAALTWGPILLQRLRDELPEITLDVYSSSDLQLARFIDAGTLDLAFTAGGDRVPEAAFTTRFDVGWVARPDLVQGVVQPLTPEALRNLPLVLYPKTSPMWNPVAEVIDEMRSQPAARHYGNSLSTMYDMLRRGYGASALALAGVEQELADGRLVQLEVTDKIPPLDLACTYANRARRKQVKLVLELARDSAQAWCRDHPRYTSYIEGN</sequence>
<evidence type="ECO:0000256" key="4">
    <source>
        <dbReference type="ARBA" id="ARBA00023163"/>
    </source>
</evidence>
<dbReference type="Gene3D" id="3.40.190.10">
    <property type="entry name" value="Periplasmic binding protein-like II"/>
    <property type="match status" value="2"/>
</dbReference>
<dbReference type="GO" id="GO:0000976">
    <property type="term" value="F:transcription cis-regulatory region binding"/>
    <property type="evidence" value="ECO:0007669"/>
    <property type="project" value="TreeGrafter"/>
</dbReference>
<evidence type="ECO:0000313" key="7">
    <source>
        <dbReference type="Proteomes" id="UP000182932"/>
    </source>
</evidence>
<dbReference type="SUPFAM" id="SSF53850">
    <property type="entry name" value="Periplasmic binding protein-like II"/>
    <property type="match status" value="1"/>
</dbReference>
<dbReference type="AlphaFoldDB" id="A0A975WDB7"/>
<organism evidence="6 7">
    <name type="scientific">Marinovum algicola</name>
    <dbReference type="NCBI Taxonomy" id="42444"/>
    <lineage>
        <taxon>Bacteria</taxon>
        <taxon>Pseudomonadati</taxon>
        <taxon>Pseudomonadota</taxon>
        <taxon>Alphaproteobacteria</taxon>
        <taxon>Rhodobacterales</taxon>
        <taxon>Roseobacteraceae</taxon>
        <taxon>Marinovum</taxon>
    </lineage>
</organism>
<dbReference type="SUPFAM" id="SSF46785">
    <property type="entry name" value="Winged helix' DNA-binding domain"/>
    <property type="match status" value="1"/>
</dbReference>
<evidence type="ECO:0000256" key="3">
    <source>
        <dbReference type="ARBA" id="ARBA00023125"/>
    </source>
</evidence>
<keyword evidence="3 6" id="KW-0238">DNA-binding</keyword>
<evidence type="ECO:0000259" key="5">
    <source>
        <dbReference type="PROSITE" id="PS50931"/>
    </source>
</evidence>
<gene>
    <name evidence="6" type="ORF">SAMN04487940_11751</name>
</gene>
<accession>A0A975WDB7</accession>
<proteinExistence type="inferred from homology"/>
<dbReference type="Pfam" id="PF00126">
    <property type="entry name" value="HTH_1"/>
    <property type="match status" value="1"/>
</dbReference>
<keyword evidence="4" id="KW-0804">Transcription</keyword>
<dbReference type="PANTHER" id="PTHR30126:SF77">
    <property type="entry name" value="TRANSCRIPTIONAL REGULATORY PROTEIN"/>
    <property type="match status" value="1"/>
</dbReference>
<dbReference type="InterPro" id="IPR000847">
    <property type="entry name" value="LysR_HTH_N"/>
</dbReference>